<dbReference type="EMBL" id="FNHQ01000050">
    <property type="protein sequence ID" value="SDN44850.1"/>
    <property type="molecule type" value="Genomic_DNA"/>
</dbReference>
<evidence type="ECO:0000313" key="1">
    <source>
        <dbReference type="EMBL" id="SDN44850.1"/>
    </source>
</evidence>
<reference evidence="1 2" key="1">
    <citation type="submission" date="2016-10" db="EMBL/GenBank/DDBJ databases">
        <authorList>
            <person name="de Groot N.N."/>
        </authorList>
    </citation>
    <scope>NUCLEOTIDE SEQUENCE [LARGE SCALE GENOMIC DNA]</scope>
    <source>
        <strain evidence="1 2">DSM 16981</strain>
    </source>
</reference>
<sequence length="72" mass="8086">MQGGKISPLNTASVAELLWGVNDHEGKPYVNKDGTWNYDLYILGEQKSINQNNFDIKTQDAQGQCLNKDMVK</sequence>
<gene>
    <name evidence="1" type="ORF">SAMN05660299_02740</name>
</gene>
<name>A0A1H0BGU5_9FIRM</name>
<evidence type="ECO:0000313" key="2">
    <source>
        <dbReference type="Proteomes" id="UP000199309"/>
    </source>
</evidence>
<accession>A0A1H0BGU5</accession>
<proteinExistence type="predicted"/>
<dbReference type="RefSeq" id="WP_091653044.1">
    <property type="nucleotide sequence ID" value="NZ_FNHQ01000050.1"/>
</dbReference>
<keyword evidence="2" id="KW-1185">Reference proteome</keyword>
<protein>
    <submittedName>
        <fullName evidence="1">Uncharacterized protein</fullName>
    </submittedName>
</protein>
<dbReference type="Proteomes" id="UP000199309">
    <property type="component" value="Unassembled WGS sequence"/>
</dbReference>
<organism evidence="1 2">
    <name type="scientific">Megasphaera paucivorans</name>
    <dbReference type="NCBI Taxonomy" id="349095"/>
    <lineage>
        <taxon>Bacteria</taxon>
        <taxon>Bacillati</taxon>
        <taxon>Bacillota</taxon>
        <taxon>Negativicutes</taxon>
        <taxon>Veillonellales</taxon>
        <taxon>Veillonellaceae</taxon>
        <taxon>Megasphaera</taxon>
    </lineage>
</organism>
<dbReference type="AlphaFoldDB" id="A0A1H0BGU5"/>